<dbReference type="GO" id="GO:0006313">
    <property type="term" value="P:DNA transposition"/>
    <property type="evidence" value="ECO:0007669"/>
    <property type="project" value="InterPro"/>
</dbReference>
<dbReference type="GO" id="GO:0004803">
    <property type="term" value="F:transposase activity"/>
    <property type="evidence" value="ECO:0007669"/>
    <property type="project" value="InterPro"/>
</dbReference>
<protein>
    <recommendedName>
        <fullName evidence="1">Transposase IS4-like domain-containing protein</fullName>
    </recommendedName>
</protein>
<evidence type="ECO:0000313" key="2">
    <source>
        <dbReference type="EMBL" id="KAF7772087.1"/>
    </source>
</evidence>
<name>A0AAD4FSB3_9GAMM</name>
<dbReference type="InterPro" id="IPR002559">
    <property type="entry name" value="Transposase_11"/>
</dbReference>
<evidence type="ECO:0000259" key="1">
    <source>
        <dbReference type="Pfam" id="PF01609"/>
    </source>
</evidence>
<evidence type="ECO:0000313" key="3">
    <source>
        <dbReference type="Proteomes" id="UP000016487"/>
    </source>
</evidence>
<reference evidence="2" key="1">
    <citation type="journal article" date="2012" name="J. Bacteriol.">
        <title>Genome sequences of type strains of seven species of the marine bacterium Pseudoalteromonas.</title>
        <authorList>
            <person name="Xie B.B."/>
            <person name="Shu Y.L."/>
            <person name="Qin Q.L."/>
            <person name="Rong J.C."/>
            <person name="Zhang X.Y."/>
            <person name="Chen X.L."/>
            <person name="Shi M."/>
            <person name="He H.L."/>
            <person name="Zhou B.C."/>
            <person name="Zhang Y.Z."/>
        </authorList>
    </citation>
    <scope>NUCLEOTIDE SEQUENCE</scope>
    <source>
        <strain evidence="2">DSM 8771</strain>
    </source>
</reference>
<organism evidence="2 3">
    <name type="scientific">Pseudoalteromonas citrea</name>
    <dbReference type="NCBI Taxonomy" id="43655"/>
    <lineage>
        <taxon>Bacteria</taxon>
        <taxon>Pseudomonadati</taxon>
        <taxon>Pseudomonadota</taxon>
        <taxon>Gammaproteobacteria</taxon>
        <taxon>Alteromonadales</taxon>
        <taxon>Pseudoalteromonadaceae</taxon>
        <taxon>Pseudoalteromonas</taxon>
    </lineage>
</organism>
<dbReference type="Pfam" id="PF01609">
    <property type="entry name" value="DDE_Tnp_1"/>
    <property type="match status" value="1"/>
</dbReference>
<dbReference type="Proteomes" id="UP000016487">
    <property type="component" value="Unassembled WGS sequence"/>
</dbReference>
<proteinExistence type="predicted"/>
<feature type="domain" description="Transposase IS4-like" evidence="1">
    <location>
        <begin position="39"/>
        <end position="93"/>
    </location>
</feature>
<dbReference type="EMBL" id="AHBZ03000015">
    <property type="protein sequence ID" value="KAF7772087.1"/>
    <property type="molecule type" value="Genomic_DNA"/>
</dbReference>
<accession>A0AAD4FSB3</accession>
<reference evidence="2" key="2">
    <citation type="submission" date="2015-03" db="EMBL/GenBank/DDBJ databases">
        <title>Genome sequence of Pseudoalteromonas citrea.</title>
        <authorList>
            <person name="Xie B.-B."/>
            <person name="Rong J.-C."/>
            <person name="Qin Q.-L."/>
            <person name="Zhang Y.-Z."/>
        </authorList>
    </citation>
    <scope>NUCLEOTIDE SEQUENCE</scope>
    <source>
        <strain evidence="2">DSM 8771</strain>
    </source>
</reference>
<gene>
    <name evidence="2" type="ORF">PCIT_a2085</name>
</gene>
<comment type="caution">
    <text evidence="2">The sequence shown here is derived from an EMBL/GenBank/DDBJ whole genome shotgun (WGS) entry which is preliminary data.</text>
</comment>
<dbReference type="AlphaFoldDB" id="A0AAD4FSB3"/>
<sequence>MLTMMNTSLQSPGCSCLCKCRKILDVQYRKNAGKGFIDTVVDSTDLKVHGNGEWHARKHRATKRRARRKLHLAIDATSHNIVGAKLSMVNVSDD</sequence>
<dbReference type="GO" id="GO:0003677">
    <property type="term" value="F:DNA binding"/>
    <property type="evidence" value="ECO:0007669"/>
    <property type="project" value="InterPro"/>
</dbReference>